<organism evidence="1 2">
    <name type="scientific">Phaseolus angularis</name>
    <name type="common">Azuki bean</name>
    <name type="synonym">Vigna angularis</name>
    <dbReference type="NCBI Taxonomy" id="3914"/>
    <lineage>
        <taxon>Eukaryota</taxon>
        <taxon>Viridiplantae</taxon>
        <taxon>Streptophyta</taxon>
        <taxon>Embryophyta</taxon>
        <taxon>Tracheophyta</taxon>
        <taxon>Spermatophyta</taxon>
        <taxon>Magnoliopsida</taxon>
        <taxon>eudicotyledons</taxon>
        <taxon>Gunneridae</taxon>
        <taxon>Pentapetalae</taxon>
        <taxon>rosids</taxon>
        <taxon>fabids</taxon>
        <taxon>Fabales</taxon>
        <taxon>Fabaceae</taxon>
        <taxon>Papilionoideae</taxon>
        <taxon>50 kb inversion clade</taxon>
        <taxon>NPAAA clade</taxon>
        <taxon>indigoferoid/millettioid clade</taxon>
        <taxon>Phaseoleae</taxon>
        <taxon>Vigna</taxon>
    </lineage>
</organism>
<accession>A0A0L9UXR4</accession>
<dbReference type="Gramene" id="KOM47645">
    <property type="protein sequence ID" value="KOM47645"/>
    <property type="gene ID" value="LR48_Vigan07g134900"/>
</dbReference>
<gene>
    <name evidence="1" type="ORF">LR48_Vigan07g134900</name>
</gene>
<proteinExistence type="predicted"/>
<sequence>MFAAVLGKPHVAVIIEEVEPLGVGCEWEAKYDLDVMRDADDHVEGAFDGTTLYEVLVGLWLNEAVDDEPDNFGWSLDTLDEEGGALARANEVVRREEHWPEHWLRCGGKTLTFFHGEDGEKDREHEKER</sequence>
<reference evidence="2" key="1">
    <citation type="journal article" date="2015" name="Proc. Natl. Acad. Sci. U.S.A.">
        <title>Genome sequencing of adzuki bean (Vigna angularis) provides insight into high starch and low fat accumulation and domestication.</title>
        <authorList>
            <person name="Yang K."/>
            <person name="Tian Z."/>
            <person name="Chen C."/>
            <person name="Luo L."/>
            <person name="Zhao B."/>
            <person name="Wang Z."/>
            <person name="Yu L."/>
            <person name="Li Y."/>
            <person name="Sun Y."/>
            <person name="Li W."/>
            <person name="Chen Y."/>
            <person name="Li Y."/>
            <person name="Zhang Y."/>
            <person name="Ai D."/>
            <person name="Zhao J."/>
            <person name="Shang C."/>
            <person name="Ma Y."/>
            <person name="Wu B."/>
            <person name="Wang M."/>
            <person name="Gao L."/>
            <person name="Sun D."/>
            <person name="Zhang P."/>
            <person name="Guo F."/>
            <person name="Wang W."/>
            <person name="Li Y."/>
            <person name="Wang J."/>
            <person name="Varshney R.K."/>
            <person name="Wang J."/>
            <person name="Ling H.Q."/>
            <person name="Wan P."/>
        </authorList>
    </citation>
    <scope>NUCLEOTIDE SEQUENCE</scope>
    <source>
        <strain evidence="2">cv. Jingnong 6</strain>
    </source>
</reference>
<dbReference type="Proteomes" id="UP000053144">
    <property type="component" value="Chromosome 7"/>
</dbReference>
<evidence type="ECO:0000313" key="2">
    <source>
        <dbReference type="Proteomes" id="UP000053144"/>
    </source>
</evidence>
<evidence type="ECO:0000313" key="1">
    <source>
        <dbReference type="EMBL" id="KOM47645.1"/>
    </source>
</evidence>
<name>A0A0L9UXR4_PHAAN</name>
<protein>
    <submittedName>
        <fullName evidence="1">Uncharacterized protein</fullName>
    </submittedName>
</protein>
<dbReference type="EMBL" id="CM003377">
    <property type="protein sequence ID" value="KOM47645.1"/>
    <property type="molecule type" value="Genomic_DNA"/>
</dbReference>
<dbReference type="AlphaFoldDB" id="A0A0L9UXR4"/>